<keyword evidence="4 11" id="KW-0812">Transmembrane</keyword>
<evidence type="ECO:0000313" key="15">
    <source>
        <dbReference type="Proteomes" id="UP000247810"/>
    </source>
</evidence>
<dbReference type="InterPro" id="IPR017927">
    <property type="entry name" value="FAD-bd_FR_type"/>
</dbReference>
<evidence type="ECO:0000256" key="6">
    <source>
        <dbReference type="ARBA" id="ARBA00023002"/>
    </source>
</evidence>
<evidence type="ECO:0000256" key="2">
    <source>
        <dbReference type="ARBA" id="ARBA00006278"/>
    </source>
</evidence>
<dbReference type="AlphaFoldDB" id="A0A319CTL2"/>
<dbReference type="InterPro" id="IPR013121">
    <property type="entry name" value="Fe_red_NAD-bd_6"/>
</dbReference>
<dbReference type="PROSITE" id="PS51384">
    <property type="entry name" value="FAD_FR"/>
    <property type="match status" value="1"/>
</dbReference>
<evidence type="ECO:0000256" key="1">
    <source>
        <dbReference type="ARBA" id="ARBA00004141"/>
    </source>
</evidence>
<feature type="region of interest" description="Disordered" evidence="10">
    <location>
        <begin position="477"/>
        <end position="505"/>
    </location>
</feature>
<dbReference type="OrthoDB" id="167398at2759"/>
<comment type="similarity">
    <text evidence="2">Belongs to the ferric reductase (FRE) family.</text>
</comment>
<dbReference type="InterPro" id="IPR013130">
    <property type="entry name" value="Fe3_Rdtase_TM_dom"/>
</dbReference>
<dbReference type="PANTHER" id="PTHR32361">
    <property type="entry name" value="FERRIC/CUPRIC REDUCTASE TRANSMEMBRANE COMPONENT"/>
    <property type="match status" value="1"/>
</dbReference>
<proteinExistence type="inferred from homology"/>
<keyword evidence="8 11" id="KW-0472">Membrane</keyword>
<keyword evidence="12" id="KW-0732">Signal</keyword>
<keyword evidence="9" id="KW-0325">Glycoprotein</keyword>
<feature type="transmembrane region" description="Helical" evidence="11">
    <location>
        <begin position="326"/>
        <end position="349"/>
    </location>
</feature>
<gene>
    <name evidence="14" type="ORF">BO71DRAFT_436126</name>
</gene>
<evidence type="ECO:0000256" key="5">
    <source>
        <dbReference type="ARBA" id="ARBA00022989"/>
    </source>
</evidence>
<dbReference type="Gene3D" id="3.40.50.80">
    <property type="entry name" value="Nucleotide-binding domain of ferredoxin-NADP reductase (FNR) module"/>
    <property type="match status" value="1"/>
</dbReference>
<feature type="domain" description="FAD-binding FR-type" evidence="13">
    <location>
        <begin position="413"/>
        <end position="555"/>
    </location>
</feature>
<feature type="signal peptide" evidence="12">
    <location>
        <begin position="1"/>
        <end position="20"/>
    </location>
</feature>
<keyword evidence="7" id="KW-0406">Ion transport</keyword>
<feature type="chain" id="PRO_5016331206" description="FAD-binding FR-type domain-containing protein" evidence="12">
    <location>
        <begin position="21"/>
        <end position="710"/>
    </location>
</feature>
<dbReference type="GO" id="GO:0000293">
    <property type="term" value="F:ferric-chelate reductase activity"/>
    <property type="evidence" value="ECO:0007669"/>
    <property type="project" value="TreeGrafter"/>
</dbReference>
<dbReference type="PRINTS" id="PR00406">
    <property type="entry name" value="CYTB5RDTASE"/>
</dbReference>
<evidence type="ECO:0000256" key="11">
    <source>
        <dbReference type="SAM" id="Phobius"/>
    </source>
</evidence>
<dbReference type="STRING" id="1448320.A0A319CTL2"/>
<organism evidence="14 15">
    <name type="scientific">Aspergillus ellipticus CBS 707.79</name>
    <dbReference type="NCBI Taxonomy" id="1448320"/>
    <lineage>
        <taxon>Eukaryota</taxon>
        <taxon>Fungi</taxon>
        <taxon>Dikarya</taxon>
        <taxon>Ascomycota</taxon>
        <taxon>Pezizomycotina</taxon>
        <taxon>Eurotiomycetes</taxon>
        <taxon>Eurotiomycetidae</taxon>
        <taxon>Eurotiales</taxon>
        <taxon>Aspergillaceae</taxon>
        <taxon>Aspergillus</taxon>
        <taxon>Aspergillus subgen. Circumdati</taxon>
    </lineage>
</organism>
<keyword evidence="5 11" id="KW-1133">Transmembrane helix</keyword>
<dbReference type="GO" id="GO:0015677">
    <property type="term" value="P:copper ion import"/>
    <property type="evidence" value="ECO:0007669"/>
    <property type="project" value="TreeGrafter"/>
</dbReference>
<evidence type="ECO:0000256" key="3">
    <source>
        <dbReference type="ARBA" id="ARBA00022448"/>
    </source>
</evidence>
<evidence type="ECO:0000256" key="8">
    <source>
        <dbReference type="ARBA" id="ARBA00023136"/>
    </source>
</evidence>
<evidence type="ECO:0000256" key="9">
    <source>
        <dbReference type="ARBA" id="ARBA00023180"/>
    </source>
</evidence>
<name>A0A319CTL2_9EURO</name>
<dbReference type="CDD" id="cd06186">
    <property type="entry name" value="NOX_Duox_like_FAD_NADP"/>
    <property type="match status" value="1"/>
</dbReference>
<dbReference type="Proteomes" id="UP000247810">
    <property type="component" value="Unassembled WGS sequence"/>
</dbReference>
<evidence type="ECO:0000256" key="12">
    <source>
        <dbReference type="SAM" id="SignalP"/>
    </source>
</evidence>
<evidence type="ECO:0000256" key="7">
    <source>
        <dbReference type="ARBA" id="ARBA00023065"/>
    </source>
</evidence>
<reference evidence="14 15" key="1">
    <citation type="submission" date="2018-02" db="EMBL/GenBank/DDBJ databases">
        <title>The genomes of Aspergillus section Nigri reveals drivers in fungal speciation.</title>
        <authorList>
            <consortium name="DOE Joint Genome Institute"/>
            <person name="Vesth T.C."/>
            <person name="Nybo J."/>
            <person name="Theobald S."/>
            <person name="Brandl J."/>
            <person name="Frisvad J.C."/>
            <person name="Nielsen K.F."/>
            <person name="Lyhne E.K."/>
            <person name="Kogle M.E."/>
            <person name="Kuo A."/>
            <person name="Riley R."/>
            <person name="Clum A."/>
            <person name="Nolan M."/>
            <person name="Lipzen A."/>
            <person name="Salamov A."/>
            <person name="Henrissat B."/>
            <person name="Wiebenga A."/>
            <person name="De vries R.P."/>
            <person name="Grigoriev I.V."/>
            <person name="Mortensen U.H."/>
            <person name="Andersen M.R."/>
            <person name="Baker S.E."/>
        </authorList>
    </citation>
    <scope>NUCLEOTIDE SEQUENCE [LARGE SCALE GENOMIC DNA]</scope>
    <source>
        <strain evidence="14 15">CBS 707.79</strain>
    </source>
</reference>
<dbReference type="VEuPathDB" id="FungiDB:BO71DRAFT_436126"/>
<dbReference type="InterPro" id="IPR039261">
    <property type="entry name" value="FNR_nucleotide-bd"/>
</dbReference>
<dbReference type="SUPFAM" id="SSF52343">
    <property type="entry name" value="Ferredoxin reductase-like, C-terminal NADP-linked domain"/>
    <property type="match status" value="1"/>
</dbReference>
<evidence type="ECO:0000256" key="10">
    <source>
        <dbReference type="SAM" id="MobiDB-lite"/>
    </source>
</evidence>
<keyword evidence="6" id="KW-0560">Oxidoreductase</keyword>
<feature type="transmembrane region" description="Helical" evidence="11">
    <location>
        <begin position="356"/>
        <end position="374"/>
    </location>
</feature>
<comment type="subcellular location">
    <subcellularLocation>
        <location evidence="1">Membrane</location>
        <topology evidence="1">Multi-pass membrane protein</topology>
    </subcellularLocation>
</comment>
<evidence type="ECO:0000259" key="13">
    <source>
        <dbReference type="PROSITE" id="PS51384"/>
    </source>
</evidence>
<dbReference type="InterPro" id="IPR051410">
    <property type="entry name" value="Ferric/Cupric_Reductase"/>
</dbReference>
<dbReference type="Pfam" id="PF08030">
    <property type="entry name" value="NAD_binding_6"/>
    <property type="match status" value="1"/>
</dbReference>
<evidence type="ECO:0000313" key="14">
    <source>
        <dbReference type="EMBL" id="PYH88050.1"/>
    </source>
</evidence>
<dbReference type="PANTHER" id="PTHR32361:SF9">
    <property type="entry name" value="FERRIC REDUCTASE TRANSMEMBRANE COMPONENT 3-RELATED"/>
    <property type="match status" value="1"/>
</dbReference>
<protein>
    <recommendedName>
        <fullName evidence="13">FAD-binding FR-type domain-containing protein</fullName>
    </recommendedName>
</protein>
<evidence type="ECO:0000256" key="4">
    <source>
        <dbReference type="ARBA" id="ARBA00022692"/>
    </source>
</evidence>
<dbReference type="Pfam" id="PF01794">
    <property type="entry name" value="Ferric_reduct"/>
    <property type="match status" value="1"/>
</dbReference>
<dbReference type="SFLD" id="SFLDS00052">
    <property type="entry name" value="Ferric_Reductase_Domain"/>
    <property type="match status" value="1"/>
</dbReference>
<dbReference type="GO" id="GO:0006826">
    <property type="term" value="P:iron ion transport"/>
    <property type="evidence" value="ECO:0007669"/>
    <property type="project" value="TreeGrafter"/>
</dbReference>
<dbReference type="SFLD" id="SFLDG01168">
    <property type="entry name" value="Ferric_reductase_subgroup_(FRE"/>
    <property type="match status" value="1"/>
</dbReference>
<accession>A0A319CTL2</accession>
<sequence>MKGIFTFLVLCCICTFQVHASSDKTCFEVILSALDSLSWGDSSSECNNTAEVTSIYTSAKLYCTETQMTALTSNITNVNPDDLPILDPETEKSNITEPGLLEYSYFKRALRSKNASNDTKPQAKRLGWALMGYWGGIILLGILQNAWKTCFQNRHATPQLDQEQGNSARKASRQIPLLSPVSHFITTHFIIPRPFGRYTQTTFCGILARWEAIVVAGFWIVCILVSCVRYESFTGNTSTPKVSQQVWNSIATRLGILAYHCLPFLWMFAGRNNIFIWATGWSFSTFNVFHRHIARATILLAILHSIAETIRYTVNSSKYEKSLKKNWFVMGIVATVLFSLLIPLSSVWLRKRSYELFLIIHVTFNIVILYSLFIHTSKFDGEFNGYLWPLVAIWAFDRSLRVFRLIYCNLRVHLHKGLTTVSKTTVTYNPSTDVIRIDMQSDGSVLKPGPGQYYFLYQPLRLRGWENHPFTLGHYITPSDASQSRSQTSDSLAEDKQPSQTIVRTSSGPERTTLTFWVRPYDGWTRRLRDECKSQNGSCHPTLLLEGPYGHHEPLHTFDTLVMIAGGTGISAVIPYLQELVAKSGRSRVSRIEVNWVVKQKAFVDELMRGELGELVREPVVRARFWCTTATAEGSGCEKDDREGVVGVGRPSIQEIVSQVVAEEEEGGSGRVGVLVCGPAGMASGTRSAVHEAMRGGCRGISYFEETYGW</sequence>
<keyword evidence="15" id="KW-1185">Reference proteome</keyword>
<feature type="compositionally biased region" description="Polar residues" evidence="10">
    <location>
        <begin position="479"/>
        <end position="491"/>
    </location>
</feature>
<dbReference type="EMBL" id="KZ826133">
    <property type="protein sequence ID" value="PYH88050.1"/>
    <property type="molecule type" value="Genomic_DNA"/>
</dbReference>
<keyword evidence="3" id="KW-0813">Transport</keyword>
<dbReference type="GO" id="GO:0005886">
    <property type="term" value="C:plasma membrane"/>
    <property type="evidence" value="ECO:0007669"/>
    <property type="project" value="TreeGrafter"/>
</dbReference>
<dbReference type="GO" id="GO:0006879">
    <property type="term" value="P:intracellular iron ion homeostasis"/>
    <property type="evidence" value="ECO:0007669"/>
    <property type="project" value="TreeGrafter"/>
</dbReference>
<feature type="transmembrane region" description="Helical" evidence="11">
    <location>
        <begin position="250"/>
        <end position="268"/>
    </location>
</feature>
<feature type="transmembrane region" description="Helical" evidence="11">
    <location>
        <begin position="210"/>
        <end position="230"/>
    </location>
</feature>